<keyword evidence="8" id="KW-1208">Phospholipid metabolism</keyword>
<evidence type="ECO:0000256" key="4">
    <source>
        <dbReference type="ARBA" id="ARBA00012487"/>
    </source>
</evidence>
<feature type="transmembrane region" description="Helical" evidence="10">
    <location>
        <begin position="604"/>
        <end position="622"/>
    </location>
</feature>
<dbReference type="AlphaFoldDB" id="A0A086L6U9"/>
<comment type="pathway">
    <text evidence="2">Phospholipid metabolism; CDP-diacylglycerol biosynthesis; CDP-diacylglycerol from sn-glycerol 3-phosphate: step 3/3.</text>
</comment>
<dbReference type="Pfam" id="PF01148">
    <property type="entry name" value="CTP_transf_1"/>
    <property type="match status" value="1"/>
</dbReference>
<feature type="compositionally biased region" description="Low complexity" evidence="9">
    <location>
        <begin position="219"/>
        <end position="235"/>
    </location>
</feature>
<evidence type="ECO:0000256" key="10">
    <source>
        <dbReference type="SAM" id="Phobius"/>
    </source>
</evidence>
<evidence type="ECO:0000256" key="8">
    <source>
        <dbReference type="ARBA" id="ARBA00023264"/>
    </source>
</evidence>
<feature type="compositionally biased region" description="Low complexity" evidence="9">
    <location>
        <begin position="377"/>
        <end position="414"/>
    </location>
</feature>
<evidence type="ECO:0000256" key="5">
    <source>
        <dbReference type="ARBA" id="ARBA00022516"/>
    </source>
</evidence>
<evidence type="ECO:0000256" key="6">
    <source>
        <dbReference type="ARBA" id="ARBA00022695"/>
    </source>
</evidence>
<dbReference type="GO" id="GO:0008654">
    <property type="term" value="P:phospholipid biosynthetic process"/>
    <property type="evidence" value="ECO:0007669"/>
    <property type="project" value="UniProtKB-KW"/>
</dbReference>
<keyword evidence="10" id="KW-0472">Membrane</keyword>
<accession>A0A086L6U9</accession>
<feature type="transmembrane region" description="Helical" evidence="10">
    <location>
        <begin position="629"/>
        <end position="650"/>
    </location>
</feature>
<evidence type="ECO:0000313" key="11">
    <source>
        <dbReference type="EMBL" id="KFG52367.1"/>
    </source>
</evidence>
<feature type="region of interest" description="Disordered" evidence="9">
    <location>
        <begin position="352"/>
        <end position="421"/>
    </location>
</feature>
<dbReference type="EMBL" id="AEYH02001156">
    <property type="protein sequence ID" value="KFG52367.1"/>
    <property type="molecule type" value="Genomic_DNA"/>
</dbReference>
<comment type="pathway">
    <text evidence="3">Lipid metabolism.</text>
</comment>
<feature type="region of interest" description="Disordered" evidence="9">
    <location>
        <begin position="213"/>
        <end position="235"/>
    </location>
</feature>
<feature type="transmembrane region" description="Helical" evidence="10">
    <location>
        <begin position="581"/>
        <end position="598"/>
    </location>
</feature>
<dbReference type="VEuPathDB" id="ToxoDB:TGFOU_263785"/>
<keyword evidence="6 11" id="KW-0548">Nucleotidyltransferase</keyword>
<reference evidence="11 12" key="1">
    <citation type="submission" date="2014-07" db="EMBL/GenBank/DDBJ databases">
        <authorList>
            <person name="Sibley D."/>
            <person name="Venepally P."/>
            <person name="Karamycheva S."/>
            <person name="Hadjithomas M."/>
            <person name="Khan A."/>
            <person name="Brunk B."/>
            <person name="Roos D."/>
            <person name="Caler E."/>
            <person name="Lorenzi H."/>
        </authorList>
    </citation>
    <scope>NUCLEOTIDE SEQUENCE [LARGE SCALE GENOMIC DNA]</scope>
    <source>
        <strain evidence="11 12">FOU</strain>
    </source>
</reference>
<comment type="catalytic activity">
    <reaction evidence="1">
        <text>a 1,2-diacyl-sn-glycero-3-phosphate + CTP + H(+) = a CDP-1,2-diacyl-sn-glycerol + diphosphate</text>
        <dbReference type="Rhea" id="RHEA:16229"/>
        <dbReference type="ChEBI" id="CHEBI:15378"/>
        <dbReference type="ChEBI" id="CHEBI:33019"/>
        <dbReference type="ChEBI" id="CHEBI:37563"/>
        <dbReference type="ChEBI" id="CHEBI:58332"/>
        <dbReference type="ChEBI" id="CHEBI:58608"/>
        <dbReference type="EC" id="2.7.7.41"/>
    </reaction>
</comment>
<name>A0A086L6U9_TOXGO</name>
<keyword evidence="7" id="KW-0594">Phospholipid biosynthesis</keyword>
<evidence type="ECO:0000256" key="2">
    <source>
        <dbReference type="ARBA" id="ARBA00005119"/>
    </source>
</evidence>
<gene>
    <name evidence="11" type="ORF">TGFOU_263785</name>
</gene>
<keyword evidence="5" id="KW-0444">Lipid biosynthesis</keyword>
<feature type="compositionally biased region" description="Low complexity" evidence="9">
    <location>
        <begin position="97"/>
        <end position="110"/>
    </location>
</feature>
<organism evidence="11 12">
    <name type="scientific">Toxoplasma gondii FOU</name>
    <dbReference type="NCBI Taxonomy" id="943167"/>
    <lineage>
        <taxon>Eukaryota</taxon>
        <taxon>Sar</taxon>
        <taxon>Alveolata</taxon>
        <taxon>Apicomplexa</taxon>
        <taxon>Conoidasida</taxon>
        <taxon>Coccidia</taxon>
        <taxon>Eucoccidiorida</taxon>
        <taxon>Eimeriorina</taxon>
        <taxon>Sarcocystidae</taxon>
        <taxon>Toxoplasma</taxon>
    </lineage>
</organism>
<feature type="region of interest" description="Disordered" evidence="9">
    <location>
        <begin position="310"/>
        <end position="336"/>
    </location>
</feature>
<feature type="region of interest" description="Disordered" evidence="9">
    <location>
        <begin position="82"/>
        <end position="110"/>
    </location>
</feature>
<dbReference type="PANTHER" id="PTHR47101">
    <property type="entry name" value="PHOSPHATIDATE CYTIDYLYLTRANSFERASE 5, CHLOROPLASTIC"/>
    <property type="match status" value="1"/>
</dbReference>
<evidence type="ECO:0000256" key="3">
    <source>
        <dbReference type="ARBA" id="ARBA00005189"/>
    </source>
</evidence>
<evidence type="ECO:0000313" key="12">
    <source>
        <dbReference type="Proteomes" id="UP000028838"/>
    </source>
</evidence>
<sequence>MEETQTSEKPTTAEVKRSTAAGSPSFQKTKFEIVTHRKRPLQVDSTSTKTVEASARGRVLSSLSSTVSEALSPNCLFQAIPSPHGSSRLPRLRPLHPSSGKSSPTASLSASSAARACSSSSTPSSRWMRVHSSYAFSSLPWLFVSASFLLIHSTCNGVLLSDGVRAVSPSSSSFPHHRISFSSSSSLASSSLAFLSLRDLSAARMDSSSADPLVSQQTLLSRSPRPSRFSSPSPSLCSLSSSSTASPSSPSSSFSSPLSLFSSPLSSRSADRSASSSRLSAASLPRLPPSFVAVSPGPPVRLCPSSQLSLSSLHSPVSGTSAPKSNRQHPASVCPPLLSPLSSELYSSVHAGRNAAGAGSQRGRMPKKKSGKTRMQPSPSSPSSSPSSPSPSSSSSPSGSSLGSPSSSPASSRSEAFGDSASVEACHWGQQEKEERKRSVSTGRGASFLASLRKAKAQIASRMHLSASPRLWNSISRVLSLAPLPSCSSASASMSLAPSPAAPSSSSSSSSPPSSSSSSLSSRFSSLHLRVSTGMLLLLVGLPLLLLAPPPVFLLGVLLQSLLSIKEFSDLCMRRGIFNPSLKVSALTSAAVFAAAAFPPNTQLHLLALPVSVVFLLASLLLSSPSTKTIADISASIFSLIWCVVLPSFWVKLRFLRILPDDAFSSPLGRRLLSSLPAFFSSSSSSPASGASAAAGVRAFLPRPYAPSSLLVASFLALISSDTFAYLVGSLLGSSPISSLFVPPLFSSLPPAASVSPRKTVQGLLGGAAAAGLAGLVSACLIERSLPLERVWRDEKDRETRRLAAQALVSALEMHAKKGVDLVEKEPCASHRNATHPPQDAGPFGDSYLSFAPFSPPSASQQASTRSWPRHVARLIGSPLHALIALARRWQAGSTSASDAARDAVWPCHSIPFQEARTGLSSPASSPPSFASFVSSSFLRACVSRIGFSPLLRGSGVLSGVLLSLVGVLGDLTASLVKRDAGVKDSGTLLPGHGGWLDRTDSYLLAAPLAYVISLFTQRFCACILKRNAVLDSLQEANEVPQMQA</sequence>
<evidence type="ECO:0000256" key="9">
    <source>
        <dbReference type="SAM" id="MobiDB-lite"/>
    </source>
</evidence>
<dbReference type="GO" id="GO:0004605">
    <property type="term" value="F:phosphatidate cytidylyltransferase activity"/>
    <property type="evidence" value="ECO:0007669"/>
    <property type="project" value="UniProtKB-EC"/>
</dbReference>
<evidence type="ECO:0000256" key="1">
    <source>
        <dbReference type="ARBA" id="ARBA00001698"/>
    </source>
</evidence>
<feature type="compositionally biased region" description="Low complexity" evidence="9">
    <location>
        <begin position="310"/>
        <end position="321"/>
    </location>
</feature>
<comment type="caution">
    <text evidence="11">The sequence shown here is derived from an EMBL/GenBank/DDBJ whole genome shotgun (WGS) entry which is preliminary data.</text>
</comment>
<keyword evidence="10" id="KW-0812">Transmembrane</keyword>
<protein>
    <recommendedName>
        <fullName evidence="4">phosphatidate cytidylyltransferase</fullName>
        <ecNumber evidence="4">2.7.7.41</ecNumber>
    </recommendedName>
</protein>
<keyword evidence="10" id="KW-1133">Transmembrane helix</keyword>
<dbReference type="OrthoDB" id="10260889at2759"/>
<keyword evidence="11" id="KW-0808">Transferase</keyword>
<dbReference type="Proteomes" id="UP000028838">
    <property type="component" value="Unassembled WGS sequence"/>
</dbReference>
<feature type="region of interest" description="Disordered" evidence="9">
    <location>
        <begin position="1"/>
        <end position="55"/>
    </location>
</feature>
<evidence type="ECO:0000256" key="7">
    <source>
        <dbReference type="ARBA" id="ARBA00023209"/>
    </source>
</evidence>
<proteinExistence type="predicted"/>
<dbReference type="PANTHER" id="PTHR47101:SF1">
    <property type="entry name" value="PHOSPHATIDATE CYTIDYLYLTRANSFERASE 4, CHLOROPLASTIC"/>
    <property type="match status" value="1"/>
</dbReference>
<keyword evidence="7" id="KW-0443">Lipid metabolism</keyword>
<dbReference type="EC" id="2.7.7.41" evidence="4"/>